<dbReference type="AlphaFoldDB" id="A0A836A4J5"/>
<name>A0A836A4J5_SHEEP</name>
<sequence>MFQEGALRLKEATGLPLQDSHPPGLALPTRFPDFTTGAGAESCTPHVLLALGVLGQDGCQSQMPMTAALLHIWKGNRMEAESDQTWKTTRRPLRELGRKEVQVLGSVSVAPPPQWEQALLFRDVWCFDSGDFGKQCKGRVFSLGVTDILNQNSSLKYCNEESSLQNCLLLQFFRHIAGKIITVTATISGVLT</sequence>
<organism evidence="1 2">
    <name type="scientific">Ovis aries</name>
    <name type="common">Sheep</name>
    <dbReference type="NCBI Taxonomy" id="9940"/>
    <lineage>
        <taxon>Eukaryota</taxon>
        <taxon>Metazoa</taxon>
        <taxon>Chordata</taxon>
        <taxon>Craniata</taxon>
        <taxon>Vertebrata</taxon>
        <taxon>Euteleostomi</taxon>
        <taxon>Mammalia</taxon>
        <taxon>Eutheria</taxon>
        <taxon>Laurasiatheria</taxon>
        <taxon>Artiodactyla</taxon>
        <taxon>Ruminantia</taxon>
        <taxon>Pecora</taxon>
        <taxon>Bovidae</taxon>
        <taxon>Caprinae</taxon>
        <taxon>Ovis</taxon>
    </lineage>
</organism>
<evidence type="ECO:0000313" key="2">
    <source>
        <dbReference type="Proteomes" id="UP000664991"/>
    </source>
</evidence>
<proteinExistence type="predicted"/>
<evidence type="ECO:0000313" key="1">
    <source>
        <dbReference type="EMBL" id="KAG5201981.1"/>
    </source>
</evidence>
<dbReference type="EMBL" id="JAEMGP010000013">
    <property type="protein sequence ID" value="KAG5201981.1"/>
    <property type="molecule type" value="Genomic_DNA"/>
</dbReference>
<dbReference type="Proteomes" id="UP000664991">
    <property type="component" value="Unassembled WGS sequence"/>
</dbReference>
<reference evidence="1 2" key="1">
    <citation type="submission" date="2020-12" db="EMBL/GenBank/DDBJ databases">
        <title>De novo assembly of Tibetan sheep genome.</title>
        <authorList>
            <person name="Li X."/>
        </authorList>
    </citation>
    <scope>NUCLEOTIDE SEQUENCE [LARGE SCALE GENOMIC DNA]</scope>
    <source>
        <tissue evidence="1">Heart</tissue>
    </source>
</reference>
<gene>
    <name evidence="1" type="ORF">JEQ12_004744</name>
</gene>
<comment type="caution">
    <text evidence="1">The sequence shown here is derived from an EMBL/GenBank/DDBJ whole genome shotgun (WGS) entry which is preliminary data.</text>
</comment>
<accession>A0A836A4J5</accession>
<protein>
    <submittedName>
        <fullName evidence="1">Uncharacterized protein</fullName>
    </submittedName>
</protein>